<gene>
    <name evidence="2" type="ORF">HETIRDRAFT_458388</name>
</gene>
<dbReference type="EMBL" id="KI925456">
    <property type="protein sequence ID" value="ETW84952.1"/>
    <property type="molecule type" value="Genomic_DNA"/>
</dbReference>
<evidence type="ECO:0000256" key="1">
    <source>
        <dbReference type="SAM" id="MobiDB-lite"/>
    </source>
</evidence>
<feature type="region of interest" description="Disordered" evidence="1">
    <location>
        <begin position="1"/>
        <end position="26"/>
    </location>
</feature>
<evidence type="ECO:0000313" key="3">
    <source>
        <dbReference type="Proteomes" id="UP000030671"/>
    </source>
</evidence>
<dbReference type="HOGENOM" id="CLU_136330_0_0_1"/>
<proteinExistence type="predicted"/>
<dbReference type="Proteomes" id="UP000030671">
    <property type="component" value="Unassembled WGS sequence"/>
</dbReference>
<dbReference type="GeneID" id="20676908"/>
<protein>
    <submittedName>
        <fullName evidence="2">Uncharacterized protein</fullName>
    </submittedName>
</protein>
<organism evidence="2 3">
    <name type="scientific">Heterobasidion irregulare (strain TC 32-1)</name>
    <dbReference type="NCBI Taxonomy" id="747525"/>
    <lineage>
        <taxon>Eukaryota</taxon>
        <taxon>Fungi</taxon>
        <taxon>Dikarya</taxon>
        <taxon>Basidiomycota</taxon>
        <taxon>Agaricomycotina</taxon>
        <taxon>Agaricomycetes</taxon>
        <taxon>Russulales</taxon>
        <taxon>Bondarzewiaceae</taxon>
        <taxon>Heterobasidion</taxon>
        <taxon>Heterobasidion annosum species complex</taxon>
    </lineage>
</organism>
<dbReference type="InParanoid" id="W4KGI0"/>
<reference evidence="2 3" key="1">
    <citation type="journal article" date="2012" name="New Phytol.">
        <title>Insight into trade-off between wood decay and parasitism from the genome of a fungal forest pathogen.</title>
        <authorList>
            <person name="Olson A."/>
            <person name="Aerts A."/>
            <person name="Asiegbu F."/>
            <person name="Belbahri L."/>
            <person name="Bouzid O."/>
            <person name="Broberg A."/>
            <person name="Canback B."/>
            <person name="Coutinho P.M."/>
            <person name="Cullen D."/>
            <person name="Dalman K."/>
            <person name="Deflorio G."/>
            <person name="van Diepen L.T."/>
            <person name="Dunand C."/>
            <person name="Duplessis S."/>
            <person name="Durling M."/>
            <person name="Gonthier P."/>
            <person name="Grimwood J."/>
            <person name="Fossdal C.G."/>
            <person name="Hansson D."/>
            <person name="Henrissat B."/>
            <person name="Hietala A."/>
            <person name="Himmelstrand K."/>
            <person name="Hoffmeister D."/>
            <person name="Hogberg N."/>
            <person name="James T.Y."/>
            <person name="Karlsson M."/>
            <person name="Kohler A."/>
            <person name="Kues U."/>
            <person name="Lee Y.H."/>
            <person name="Lin Y.C."/>
            <person name="Lind M."/>
            <person name="Lindquist E."/>
            <person name="Lombard V."/>
            <person name="Lucas S."/>
            <person name="Lunden K."/>
            <person name="Morin E."/>
            <person name="Murat C."/>
            <person name="Park J."/>
            <person name="Raffaello T."/>
            <person name="Rouze P."/>
            <person name="Salamov A."/>
            <person name="Schmutz J."/>
            <person name="Solheim H."/>
            <person name="Stahlberg J."/>
            <person name="Velez H."/>
            <person name="de Vries R.P."/>
            <person name="Wiebenga A."/>
            <person name="Woodward S."/>
            <person name="Yakovlev I."/>
            <person name="Garbelotto M."/>
            <person name="Martin F."/>
            <person name="Grigoriev I.V."/>
            <person name="Stenlid J."/>
        </authorList>
    </citation>
    <scope>NUCLEOTIDE SEQUENCE [LARGE SCALE GENOMIC DNA]</scope>
    <source>
        <strain evidence="2 3">TC 32-1</strain>
    </source>
</reference>
<dbReference type="AlphaFoldDB" id="W4KGI0"/>
<keyword evidence="3" id="KW-1185">Reference proteome</keyword>
<dbReference type="OrthoDB" id="10259622at2759"/>
<dbReference type="KEGG" id="hir:HETIRDRAFT_458388"/>
<dbReference type="RefSeq" id="XP_009544573.1">
    <property type="nucleotide sequence ID" value="XM_009546278.1"/>
</dbReference>
<accession>W4KGI0</accession>
<sequence length="166" mass="17799">MSPSPSPGALPILTNPLKSPHTRPRPKLKDLVTCTADCNTVYNLDDARPMHFCPKPACRRWFPRDCLKHAESHDAHDSVDMHAFNLLRSDPDSDDPFHLPPPSSRGKGNGTGAPWTLPALPAKLHEAAAQQMLEGVPPYGLVGNAQPVAAARPATPARPGPRSTSG</sequence>
<feature type="region of interest" description="Disordered" evidence="1">
    <location>
        <begin position="86"/>
        <end position="118"/>
    </location>
</feature>
<name>W4KGI0_HETIT</name>
<evidence type="ECO:0000313" key="2">
    <source>
        <dbReference type="EMBL" id="ETW84952.1"/>
    </source>
</evidence>